<accession>A0A7G6RMK2</accession>
<reference evidence="2" key="1">
    <citation type="journal article" date="2020" name="Mol. Plant Microbe">
        <title>Rhizobial microsymbionts of the narrowly endemic Oxytropis species growing in Kamchatka are characterized by significant genetic diversity and possess a set of genes that are associated with T3SS and T6SS secretion systems and can affect the development of symbiosis.</title>
        <authorList>
            <person name="Safronova V."/>
            <person name="Guro P."/>
            <person name="Sazanova A."/>
            <person name="Kuznetsova I."/>
            <person name="Belimov A."/>
            <person name="Yakubov V."/>
            <person name="Chirak E."/>
            <person name="Afonin A."/>
            <person name="Gogolev Y."/>
            <person name="Andronov E."/>
            <person name="Tikhonovich I."/>
        </authorList>
    </citation>
    <scope>NUCLEOTIDE SEQUENCE [LARGE SCALE GENOMIC DNA]</scope>
    <source>
        <strain evidence="2">RCAM0610</strain>
        <plasmid evidence="2">p_2</plasmid>
    </source>
</reference>
<dbReference type="AlphaFoldDB" id="A0A7G6RMK2"/>
<gene>
    <name evidence="1" type="ORF">HB770_26980</name>
</gene>
<evidence type="ECO:0000313" key="2">
    <source>
        <dbReference type="Proteomes" id="UP000515518"/>
    </source>
</evidence>
<dbReference type="Proteomes" id="UP000515518">
    <property type="component" value="Plasmid p_2"/>
</dbReference>
<dbReference type="EMBL" id="CP050550">
    <property type="protein sequence ID" value="QND43484.1"/>
    <property type="molecule type" value="Genomic_DNA"/>
</dbReference>
<name>A0A7G6RMK2_RHILV</name>
<keyword evidence="1" id="KW-0614">Plasmid</keyword>
<evidence type="ECO:0000313" key="1">
    <source>
        <dbReference type="EMBL" id="QND43484.1"/>
    </source>
</evidence>
<proteinExistence type="predicted"/>
<protein>
    <submittedName>
        <fullName evidence="1">Uncharacterized protein</fullName>
    </submittedName>
</protein>
<sequence>MISIAPFLEDAADPIADISRADLQKLRWALRFMASCWAANIGIQHRQAAEAPARIEPAFFEESISRERRQLQS</sequence>
<geneLocation type="plasmid" evidence="1 2">
    <name>p_2</name>
</geneLocation>
<organism evidence="1 2">
    <name type="scientific">Rhizobium leguminosarum bv. viciae</name>
    <dbReference type="NCBI Taxonomy" id="387"/>
    <lineage>
        <taxon>Bacteria</taxon>
        <taxon>Pseudomonadati</taxon>
        <taxon>Pseudomonadota</taxon>
        <taxon>Alphaproteobacteria</taxon>
        <taxon>Hyphomicrobiales</taxon>
        <taxon>Rhizobiaceae</taxon>
        <taxon>Rhizobium/Agrobacterium group</taxon>
        <taxon>Rhizobium</taxon>
    </lineage>
</organism>